<evidence type="ECO:0000313" key="2">
    <source>
        <dbReference type="EMBL" id="EFI98053.1"/>
    </source>
</evidence>
<accession>D8Q253</accession>
<dbReference type="HOGENOM" id="CLU_1982858_0_0_1"/>
<evidence type="ECO:0000256" key="1">
    <source>
        <dbReference type="SAM" id="MobiDB-lite"/>
    </source>
</evidence>
<name>D8Q253_SCHCM</name>
<reference evidence="2 3" key="1">
    <citation type="journal article" date="2010" name="Nat. Biotechnol.">
        <title>Genome sequence of the model mushroom Schizophyllum commune.</title>
        <authorList>
            <person name="Ohm R.A."/>
            <person name="de Jong J.F."/>
            <person name="Lugones L.G."/>
            <person name="Aerts A."/>
            <person name="Kothe E."/>
            <person name="Stajich J.E."/>
            <person name="de Vries R.P."/>
            <person name="Record E."/>
            <person name="Levasseur A."/>
            <person name="Baker S.E."/>
            <person name="Bartholomew K.A."/>
            <person name="Coutinho P.M."/>
            <person name="Erdmann S."/>
            <person name="Fowler T.J."/>
            <person name="Gathman A.C."/>
            <person name="Lombard V."/>
            <person name="Henrissat B."/>
            <person name="Knabe N."/>
            <person name="Kuees U."/>
            <person name="Lilly W.W."/>
            <person name="Lindquist E."/>
            <person name="Lucas S."/>
            <person name="Magnuson J.K."/>
            <person name="Piumi F."/>
            <person name="Raudaskoski M."/>
            <person name="Salamov A."/>
            <person name="Schmutz J."/>
            <person name="Schwarze F.W.M.R."/>
            <person name="vanKuyk P.A."/>
            <person name="Horton J.S."/>
            <person name="Grigoriev I.V."/>
            <person name="Woesten H.A.B."/>
        </authorList>
    </citation>
    <scope>NUCLEOTIDE SEQUENCE [LARGE SCALE GENOMIC DNA]</scope>
    <source>
        <strain evidence="3">H4-8 / FGSC 9210</strain>
    </source>
</reference>
<dbReference type="Proteomes" id="UP000007431">
    <property type="component" value="Unassembled WGS sequence"/>
</dbReference>
<keyword evidence="3" id="KW-1185">Reference proteome</keyword>
<dbReference type="AlphaFoldDB" id="D8Q253"/>
<protein>
    <submittedName>
        <fullName evidence="2">Uncharacterized protein</fullName>
    </submittedName>
</protein>
<feature type="non-terminal residue" evidence="2">
    <location>
        <position position="126"/>
    </location>
</feature>
<evidence type="ECO:0000313" key="3">
    <source>
        <dbReference type="Proteomes" id="UP000007431"/>
    </source>
</evidence>
<gene>
    <name evidence="2" type="ORF">SCHCODRAFT_108480</name>
</gene>
<sequence length="126" mass="13318">MIPTLFALSAEGVARARPGLGKQSTEKGKEAPCAASHVATLTAVRAVTFTASRAAKGKVPLPRHPHRSLAVTFTAARAAAFTASRAAEGKRSHPRPMTRQVSARASPRHRTRGEIPSSSERGRPFA</sequence>
<dbReference type="InParanoid" id="D8Q253"/>
<feature type="region of interest" description="Disordered" evidence="1">
    <location>
        <begin position="84"/>
        <end position="126"/>
    </location>
</feature>
<organism evidence="3">
    <name type="scientific">Schizophyllum commune (strain H4-8 / FGSC 9210)</name>
    <name type="common">Split gill fungus</name>
    <dbReference type="NCBI Taxonomy" id="578458"/>
    <lineage>
        <taxon>Eukaryota</taxon>
        <taxon>Fungi</taxon>
        <taxon>Dikarya</taxon>
        <taxon>Basidiomycota</taxon>
        <taxon>Agaricomycotina</taxon>
        <taxon>Agaricomycetes</taxon>
        <taxon>Agaricomycetidae</taxon>
        <taxon>Agaricales</taxon>
        <taxon>Schizophyllaceae</taxon>
        <taxon>Schizophyllum</taxon>
    </lineage>
</organism>
<dbReference type="EMBL" id="GL377305">
    <property type="protein sequence ID" value="EFI98053.1"/>
    <property type="molecule type" value="Genomic_DNA"/>
</dbReference>
<proteinExistence type="predicted"/>